<dbReference type="EMBL" id="JBDODL010000099">
    <property type="protein sequence ID" value="MES1918645.1"/>
    <property type="molecule type" value="Genomic_DNA"/>
</dbReference>
<keyword evidence="2" id="KW-1185">Reference proteome</keyword>
<reference evidence="1 2" key="1">
    <citation type="journal article" date="2024" name="BMC Biol.">
        <title>Comparative genomics of Ascetosporea gives new insight into the evolutionary basis for animal parasitism in Rhizaria.</title>
        <authorList>
            <person name="Hiltunen Thoren M."/>
            <person name="Onut-Brannstrom I."/>
            <person name="Alfjorden A."/>
            <person name="Peckova H."/>
            <person name="Swords F."/>
            <person name="Hooper C."/>
            <person name="Holzer A.S."/>
            <person name="Bass D."/>
            <person name="Burki F."/>
        </authorList>
    </citation>
    <scope>NUCLEOTIDE SEQUENCE [LARGE SCALE GENOMIC DNA]</scope>
    <source>
        <strain evidence="1">20-A016</strain>
    </source>
</reference>
<accession>A0ABV2AG31</accession>
<evidence type="ECO:0000313" key="1">
    <source>
        <dbReference type="EMBL" id="MES1918645.1"/>
    </source>
</evidence>
<sequence length="95" mass="11079">MKNRKNLVTCGRMSFEESKNLENPEICVGTFVNTVCRIKCKNEFIEEHPKIFPKCVVTENSTGKWINVPKCENIQFDISMLKLNFPRYNLCPDSF</sequence>
<proteinExistence type="predicted"/>
<protein>
    <submittedName>
        <fullName evidence="1">Uncharacterized protein</fullName>
    </submittedName>
</protein>
<dbReference type="Proteomes" id="UP001439008">
    <property type="component" value="Unassembled WGS sequence"/>
</dbReference>
<organism evidence="1 2">
    <name type="scientific">Bonamia ostreae</name>
    <dbReference type="NCBI Taxonomy" id="126728"/>
    <lineage>
        <taxon>Eukaryota</taxon>
        <taxon>Sar</taxon>
        <taxon>Rhizaria</taxon>
        <taxon>Endomyxa</taxon>
        <taxon>Ascetosporea</taxon>
        <taxon>Haplosporida</taxon>
        <taxon>Bonamia</taxon>
    </lineage>
</organism>
<name>A0ABV2AG31_9EUKA</name>
<evidence type="ECO:0000313" key="2">
    <source>
        <dbReference type="Proteomes" id="UP001439008"/>
    </source>
</evidence>
<comment type="caution">
    <text evidence="1">The sequence shown here is derived from an EMBL/GenBank/DDBJ whole genome shotgun (WGS) entry which is preliminary data.</text>
</comment>
<gene>
    <name evidence="1" type="ORF">MHBO_000584</name>
</gene>